<evidence type="ECO:0000256" key="9">
    <source>
        <dbReference type="ARBA" id="ARBA00048212"/>
    </source>
</evidence>
<comment type="catalytic activity">
    <reaction evidence="9 12">
        <text>L-valine + 2-oxoglutarate = 3-methyl-2-oxobutanoate + L-glutamate</text>
        <dbReference type="Rhea" id="RHEA:24813"/>
        <dbReference type="ChEBI" id="CHEBI:11851"/>
        <dbReference type="ChEBI" id="CHEBI:16810"/>
        <dbReference type="ChEBI" id="CHEBI:29985"/>
        <dbReference type="ChEBI" id="CHEBI:57762"/>
        <dbReference type="EC" id="2.6.1.42"/>
    </reaction>
</comment>
<evidence type="ECO:0000256" key="7">
    <source>
        <dbReference type="ARBA" id="ARBA00022679"/>
    </source>
</evidence>
<dbReference type="GO" id="GO:0009097">
    <property type="term" value="P:isoleucine biosynthetic process"/>
    <property type="evidence" value="ECO:0007669"/>
    <property type="project" value="UniProtKB-UniPathway"/>
</dbReference>
<dbReference type="FunFam" id="3.30.470.10:FF:000010">
    <property type="entry name" value="Branched-chain-amino-acid aminotransferase-like protein 1"/>
    <property type="match status" value="1"/>
</dbReference>
<evidence type="ECO:0000256" key="12">
    <source>
        <dbReference type="RuleBase" id="RU364094"/>
    </source>
</evidence>
<gene>
    <name evidence="12 13" type="primary">ilvE</name>
    <name evidence="13" type="ORF">FKZ61_19145</name>
</gene>
<dbReference type="InterPro" id="IPR043132">
    <property type="entry name" value="BCAT-like_C"/>
</dbReference>
<evidence type="ECO:0000256" key="10">
    <source>
        <dbReference type="ARBA" id="ARBA00048798"/>
    </source>
</evidence>
<dbReference type="InterPro" id="IPR050571">
    <property type="entry name" value="Class-IV_PLP-Dep_Aminotrnsfr"/>
</dbReference>
<dbReference type="InterPro" id="IPR005785">
    <property type="entry name" value="B_amino_transI"/>
</dbReference>
<protein>
    <recommendedName>
        <fullName evidence="12">Branched-chain-amino-acid aminotransferase</fullName>
        <shortName evidence="12">BCAT</shortName>
        <ecNumber evidence="12">2.6.1.42</ecNumber>
    </recommendedName>
</protein>
<dbReference type="Proteomes" id="UP000317371">
    <property type="component" value="Unassembled WGS sequence"/>
</dbReference>
<dbReference type="Pfam" id="PF01063">
    <property type="entry name" value="Aminotran_4"/>
    <property type="match status" value="1"/>
</dbReference>
<evidence type="ECO:0000256" key="3">
    <source>
        <dbReference type="ARBA" id="ARBA00004931"/>
    </source>
</evidence>
<dbReference type="FunCoup" id="A0A540VB60">
    <property type="interactions" value="367"/>
</dbReference>
<evidence type="ECO:0000313" key="13">
    <source>
        <dbReference type="EMBL" id="TQE93982.1"/>
    </source>
</evidence>
<dbReference type="InterPro" id="IPR043131">
    <property type="entry name" value="BCAT-like_N"/>
</dbReference>
<comment type="function">
    <text evidence="12">Acts on leucine, isoleucine and valine.</text>
</comment>
<keyword evidence="8 12" id="KW-0663">Pyridoxal phosphate</keyword>
<comment type="similarity">
    <text evidence="5 12">Belongs to the class-IV pyridoxal-phosphate-dependent aminotransferase family.</text>
</comment>
<evidence type="ECO:0000256" key="2">
    <source>
        <dbReference type="ARBA" id="ARBA00004824"/>
    </source>
</evidence>
<evidence type="ECO:0000313" key="14">
    <source>
        <dbReference type="Proteomes" id="UP000317371"/>
    </source>
</evidence>
<dbReference type="GO" id="GO:0052654">
    <property type="term" value="F:L-leucine-2-oxoglutarate transaminase activity"/>
    <property type="evidence" value="ECO:0007669"/>
    <property type="project" value="RHEA"/>
</dbReference>
<dbReference type="GO" id="GO:0052656">
    <property type="term" value="F:L-isoleucine-2-oxoglutarate transaminase activity"/>
    <property type="evidence" value="ECO:0007669"/>
    <property type="project" value="RHEA"/>
</dbReference>
<dbReference type="Gene3D" id="3.30.470.10">
    <property type="match status" value="1"/>
</dbReference>
<dbReference type="UniPathway" id="UPA00047">
    <property type="reaction ID" value="UER00058"/>
</dbReference>
<keyword evidence="12" id="KW-0100">Branched-chain amino acid biosynthesis</keyword>
<organism evidence="13 14">
    <name type="scientific">Litorilinea aerophila</name>
    <dbReference type="NCBI Taxonomy" id="1204385"/>
    <lineage>
        <taxon>Bacteria</taxon>
        <taxon>Bacillati</taxon>
        <taxon>Chloroflexota</taxon>
        <taxon>Caldilineae</taxon>
        <taxon>Caldilineales</taxon>
        <taxon>Caldilineaceae</taxon>
        <taxon>Litorilinea</taxon>
    </lineage>
</organism>
<dbReference type="AlphaFoldDB" id="A0A540VB60"/>
<dbReference type="PANTHER" id="PTHR42743">
    <property type="entry name" value="AMINO-ACID AMINOTRANSFERASE"/>
    <property type="match status" value="1"/>
</dbReference>
<comment type="pathway">
    <text evidence="4 12">Amino-acid biosynthesis; L-leucine biosynthesis; L-leucine from 3-methyl-2-oxobutanoate: step 4/4.</text>
</comment>
<dbReference type="NCBIfam" id="TIGR01122">
    <property type="entry name" value="ilvE_I"/>
    <property type="match status" value="1"/>
</dbReference>
<dbReference type="GO" id="GO:0052655">
    <property type="term" value="F:L-valine-2-oxoglutarate transaminase activity"/>
    <property type="evidence" value="ECO:0007669"/>
    <property type="project" value="RHEA"/>
</dbReference>
<keyword evidence="12" id="KW-0028">Amino-acid biosynthesis</keyword>
<comment type="pathway">
    <text evidence="2 12">Amino-acid biosynthesis; L-isoleucine biosynthesis; L-isoleucine from 2-oxobutanoate: step 4/4.</text>
</comment>
<dbReference type="EC" id="2.6.1.42" evidence="12"/>
<dbReference type="OrthoDB" id="9805628at2"/>
<dbReference type="InParanoid" id="A0A540VB60"/>
<dbReference type="UniPathway" id="UPA00049">
    <property type="reaction ID" value="UER00062"/>
</dbReference>
<dbReference type="UniPathway" id="UPA00048">
    <property type="reaction ID" value="UER00073"/>
</dbReference>
<keyword evidence="6 12" id="KW-0032">Aminotransferase</keyword>
<keyword evidence="14" id="KW-1185">Reference proteome</keyword>
<dbReference type="CDD" id="cd01558">
    <property type="entry name" value="D-AAT_like"/>
    <property type="match status" value="1"/>
</dbReference>
<dbReference type="InterPro" id="IPR036038">
    <property type="entry name" value="Aminotransferase-like"/>
</dbReference>
<dbReference type="GO" id="GO:0009099">
    <property type="term" value="P:L-valine biosynthetic process"/>
    <property type="evidence" value="ECO:0007669"/>
    <property type="project" value="UniProtKB-UniPathway"/>
</dbReference>
<evidence type="ECO:0000256" key="1">
    <source>
        <dbReference type="ARBA" id="ARBA00001933"/>
    </source>
</evidence>
<comment type="cofactor">
    <cofactor evidence="1 12">
        <name>pyridoxal 5'-phosphate</name>
        <dbReference type="ChEBI" id="CHEBI:597326"/>
    </cofactor>
</comment>
<proteinExistence type="inferred from homology"/>
<comment type="catalytic activity">
    <reaction evidence="10 12">
        <text>L-isoleucine + 2-oxoglutarate = (S)-3-methyl-2-oxopentanoate + L-glutamate</text>
        <dbReference type="Rhea" id="RHEA:24801"/>
        <dbReference type="ChEBI" id="CHEBI:16810"/>
        <dbReference type="ChEBI" id="CHEBI:29985"/>
        <dbReference type="ChEBI" id="CHEBI:35146"/>
        <dbReference type="ChEBI" id="CHEBI:58045"/>
        <dbReference type="EC" id="2.6.1.42"/>
    </reaction>
</comment>
<dbReference type="GO" id="GO:0009098">
    <property type="term" value="P:L-leucine biosynthetic process"/>
    <property type="evidence" value="ECO:0007669"/>
    <property type="project" value="UniProtKB-UniPathway"/>
</dbReference>
<dbReference type="EMBL" id="VIGC01000030">
    <property type="protein sequence ID" value="TQE93982.1"/>
    <property type="molecule type" value="Genomic_DNA"/>
</dbReference>
<sequence length="300" mass="32963">MPQLPDPRNADILVYVGGQLVPRDEAKVSVFDSSVQGGDAVWEGLRVYNGRIFALDAHLDRLMDSARAMAFQEIPSRAEIKEAIFRTLQANGMRDGVHIRLTLTRGKKVTSGMDPRLNQYGPCLIVLAEWKAPIYRAEGIRLITAAVRRNSSQCIDSKIHHNNLINNILAKIEANVAGVDDALMLDVHGYVSETNATNVFLVKRNTLLTPHADSCLPGITRGIVMELARSHGIPLQERNISLSEVYSADEMFTTGTIGELTPVLAVDGRTIGDGVAGPLTRRLQELYRARTAQEGEPLPF</sequence>
<dbReference type="FunFam" id="3.20.10.10:FF:000002">
    <property type="entry name" value="D-alanine aminotransferase"/>
    <property type="match status" value="1"/>
</dbReference>
<comment type="caution">
    <text evidence="13">The sequence shown here is derived from an EMBL/GenBank/DDBJ whole genome shotgun (WGS) entry which is preliminary data.</text>
</comment>
<accession>A0A540VB60</accession>
<evidence type="ECO:0000256" key="4">
    <source>
        <dbReference type="ARBA" id="ARBA00005072"/>
    </source>
</evidence>
<reference evidence="13 14" key="1">
    <citation type="submission" date="2019-06" db="EMBL/GenBank/DDBJ databases">
        <title>Genome sequence of Litorilinea aerophila BAA-2444.</title>
        <authorList>
            <person name="Maclea K.S."/>
            <person name="Maurais E.G."/>
            <person name="Iannazzi L.C."/>
        </authorList>
    </citation>
    <scope>NUCLEOTIDE SEQUENCE [LARGE SCALE GENOMIC DNA]</scope>
    <source>
        <strain evidence="13 14">ATCC BAA-2444</strain>
    </source>
</reference>
<dbReference type="InterPro" id="IPR001544">
    <property type="entry name" value="Aminotrans_IV"/>
</dbReference>
<name>A0A540VB60_9CHLR</name>
<keyword evidence="7 12" id="KW-0808">Transferase</keyword>
<comment type="catalytic activity">
    <reaction evidence="11 12">
        <text>L-leucine + 2-oxoglutarate = 4-methyl-2-oxopentanoate + L-glutamate</text>
        <dbReference type="Rhea" id="RHEA:18321"/>
        <dbReference type="ChEBI" id="CHEBI:16810"/>
        <dbReference type="ChEBI" id="CHEBI:17865"/>
        <dbReference type="ChEBI" id="CHEBI:29985"/>
        <dbReference type="ChEBI" id="CHEBI:57427"/>
        <dbReference type="EC" id="2.6.1.42"/>
    </reaction>
</comment>
<dbReference type="Gene3D" id="3.20.10.10">
    <property type="entry name" value="D-amino Acid Aminotransferase, subunit A, domain 2"/>
    <property type="match status" value="1"/>
</dbReference>
<evidence type="ECO:0000256" key="11">
    <source>
        <dbReference type="ARBA" id="ARBA00049229"/>
    </source>
</evidence>
<dbReference type="PANTHER" id="PTHR42743:SF11">
    <property type="entry name" value="AMINODEOXYCHORISMATE LYASE"/>
    <property type="match status" value="1"/>
</dbReference>
<evidence type="ECO:0000256" key="5">
    <source>
        <dbReference type="ARBA" id="ARBA00009320"/>
    </source>
</evidence>
<comment type="pathway">
    <text evidence="3 12">Amino-acid biosynthesis; L-valine biosynthesis; L-valine from pyruvate: step 4/4.</text>
</comment>
<evidence type="ECO:0000256" key="8">
    <source>
        <dbReference type="ARBA" id="ARBA00022898"/>
    </source>
</evidence>
<dbReference type="SUPFAM" id="SSF56752">
    <property type="entry name" value="D-aminoacid aminotransferase-like PLP-dependent enzymes"/>
    <property type="match status" value="1"/>
</dbReference>
<evidence type="ECO:0000256" key="6">
    <source>
        <dbReference type="ARBA" id="ARBA00022576"/>
    </source>
</evidence>